<feature type="domain" description="SnoaL-like" evidence="1">
    <location>
        <begin position="51"/>
        <end position="174"/>
    </location>
</feature>
<dbReference type="EMBL" id="FOJG01000001">
    <property type="protein sequence ID" value="SEW42015.1"/>
    <property type="molecule type" value="Genomic_DNA"/>
</dbReference>
<dbReference type="AlphaFoldDB" id="A0A1I0RLV4"/>
<evidence type="ECO:0000259" key="1">
    <source>
        <dbReference type="Pfam" id="PF13577"/>
    </source>
</evidence>
<gene>
    <name evidence="2" type="ORF">SAMN04488122_3055</name>
</gene>
<evidence type="ECO:0000313" key="2">
    <source>
        <dbReference type="EMBL" id="SEW42015.1"/>
    </source>
</evidence>
<organism evidence="2 3">
    <name type="scientific">Chitinophaga arvensicola</name>
    <dbReference type="NCBI Taxonomy" id="29529"/>
    <lineage>
        <taxon>Bacteria</taxon>
        <taxon>Pseudomonadati</taxon>
        <taxon>Bacteroidota</taxon>
        <taxon>Chitinophagia</taxon>
        <taxon>Chitinophagales</taxon>
        <taxon>Chitinophagaceae</taxon>
        <taxon>Chitinophaga</taxon>
    </lineage>
</organism>
<dbReference type="Gene3D" id="3.10.450.50">
    <property type="match status" value="1"/>
</dbReference>
<keyword evidence="3" id="KW-1185">Reference proteome</keyword>
<dbReference type="Proteomes" id="UP000199310">
    <property type="component" value="Unassembled WGS sequence"/>
</dbReference>
<dbReference type="SUPFAM" id="SSF54427">
    <property type="entry name" value="NTF2-like"/>
    <property type="match status" value="1"/>
</dbReference>
<dbReference type="PROSITE" id="PS51257">
    <property type="entry name" value="PROKAR_LIPOPROTEIN"/>
    <property type="match status" value="1"/>
</dbReference>
<dbReference type="RefSeq" id="WP_089896079.1">
    <property type="nucleotide sequence ID" value="NZ_FOJG01000001.1"/>
</dbReference>
<protein>
    <submittedName>
        <fullName evidence="2">SnoaL-like domain-containing protein</fullName>
    </submittedName>
</protein>
<reference evidence="3" key="1">
    <citation type="submission" date="2016-10" db="EMBL/GenBank/DDBJ databases">
        <authorList>
            <person name="Varghese N."/>
            <person name="Submissions S."/>
        </authorList>
    </citation>
    <scope>NUCLEOTIDE SEQUENCE [LARGE SCALE GENOMIC DNA]</scope>
    <source>
        <strain evidence="3">DSM 3695</strain>
    </source>
</reference>
<name>A0A1I0RLV4_9BACT</name>
<dbReference type="InterPro" id="IPR037401">
    <property type="entry name" value="SnoaL-like"/>
</dbReference>
<sequence length="199" mass="22742">MLRYLPVAAAVVSCTLWLFSCQTASKEKPVSDSTVAAALPDSTGLRDLRYHDQQQIERVIYGFCEHFDNGDLHKCVEFMDDNIRGEVDGVKLKGKTNWTAKIDSLLMSTRNTHYQPRHLISNMQFYPGINDTVRVTMYASTLWTDLTNGQIQLMQVGYYKGKVVRKDGKWLITVLNSLPDSRLVKQFYQDVQGAEEILR</sequence>
<dbReference type="STRING" id="29529.SAMN04488122_3055"/>
<accession>A0A1I0RLV4</accession>
<dbReference type="OrthoDB" id="666829at2"/>
<dbReference type="Pfam" id="PF13577">
    <property type="entry name" value="SnoaL_4"/>
    <property type="match status" value="1"/>
</dbReference>
<dbReference type="InterPro" id="IPR032710">
    <property type="entry name" value="NTF2-like_dom_sf"/>
</dbReference>
<proteinExistence type="predicted"/>
<evidence type="ECO:0000313" key="3">
    <source>
        <dbReference type="Proteomes" id="UP000199310"/>
    </source>
</evidence>